<dbReference type="PANTHER" id="PTHR43820">
    <property type="entry name" value="HIGH-AFFINITY BRANCHED-CHAIN AMINO ACID TRANSPORT ATP-BINDING PROTEIN LIVF"/>
    <property type="match status" value="1"/>
</dbReference>
<reference evidence="7 8" key="1">
    <citation type="submission" date="2018-05" db="EMBL/GenBank/DDBJ databases">
        <title>Genomic Encyclopedia of Type Strains, Phase IV (KMG-IV): sequencing the most valuable type-strain genomes for metagenomic binning, comparative biology and taxonomic classification.</title>
        <authorList>
            <person name="Goeker M."/>
        </authorList>
    </citation>
    <scope>NUCLEOTIDE SEQUENCE [LARGE SCALE GENOMIC DNA]</scope>
    <source>
        <strain evidence="7 8">DSM 6462</strain>
    </source>
</reference>
<dbReference type="Proteomes" id="UP000248021">
    <property type="component" value="Unassembled WGS sequence"/>
</dbReference>
<feature type="domain" description="ABC transporter" evidence="6">
    <location>
        <begin position="2"/>
        <end position="229"/>
    </location>
</feature>
<dbReference type="OrthoDB" id="9776369at2"/>
<comment type="caution">
    <text evidence="7">The sequence shown here is derived from an EMBL/GenBank/DDBJ whole genome shotgun (WGS) entry which is preliminary data.</text>
</comment>
<dbReference type="RefSeq" id="WP_110372998.1">
    <property type="nucleotide sequence ID" value="NZ_JAHBRY010000001.1"/>
</dbReference>
<dbReference type="PROSITE" id="PS50893">
    <property type="entry name" value="ABC_TRANSPORTER_2"/>
    <property type="match status" value="1"/>
</dbReference>
<evidence type="ECO:0000313" key="8">
    <source>
        <dbReference type="Proteomes" id="UP000248021"/>
    </source>
</evidence>
<organism evidence="7 8">
    <name type="scientific">Chelatococcus asaccharovorans</name>
    <dbReference type="NCBI Taxonomy" id="28210"/>
    <lineage>
        <taxon>Bacteria</taxon>
        <taxon>Pseudomonadati</taxon>
        <taxon>Pseudomonadota</taxon>
        <taxon>Alphaproteobacteria</taxon>
        <taxon>Hyphomicrobiales</taxon>
        <taxon>Chelatococcaceae</taxon>
        <taxon>Chelatococcus</taxon>
    </lineage>
</organism>
<keyword evidence="4 7" id="KW-0067">ATP-binding</keyword>
<evidence type="ECO:0000259" key="6">
    <source>
        <dbReference type="PROSITE" id="PS50893"/>
    </source>
</evidence>
<dbReference type="SUPFAM" id="SSF52540">
    <property type="entry name" value="P-loop containing nucleoside triphosphate hydrolases"/>
    <property type="match status" value="1"/>
</dbReference>
<gene>
    <name evidence="7" type="ORF">C7450_101747</name>
</gene>
<keyword evidence="5" id="KW-0029">Amino-acid transport</keyword>
<dbReference type="GO" id="GO:0016887">
    <property type="term" value="F:ATP hydrolysis activity"/>
    <property type="evidence" value="ECO:0007669"/>
    <property type="project" value="InterPro"/>
</dbReference>
<dbReference type="SMART" id="SM00382">
    <property type="entry name" value="AAA"/>
    <property type="match status" value="1"/>
</dbReference>
<dbReference type="InterPro" id="IPR027417">
    <property type="entry name" value="P-loop_NTPase"/>
</dbReference>
<dbReference type="EMBL" id="QJJK01000001">
    <property type="protein sequence ID" value="PXW64986.1"/>
    <property type="molecule type" value="Genomic_DNA"/>
</dbReference>
<dbReference type="InterPro" id="IPR052156">
    <property type="entry name" value="BCAA_Transport_ATP-bd_LivF"/>
</dbReference>
<evidence type="ECO:0000256" key="4">
    <source>
        <dbReference type="ARBA" id="ARBA00022840"/>
    </source>
</evidence>
<dbReference type="CDD" id="cd03224">
    <property type="entry name" value="ABC_TM1139_LivF_branched"/>
    <property type="match status" value="1"/>
</dbReference>
<evidence type="ECO:0000256" key="3">
    <source>
        <dbReference type="ARBA" id="ARBA00022741"/>
    </source>
</evidence>
<dbReference type="GO" id="GO:0015658">
    <property type="term" value="F:branched-chain amino acid transmembrane transporter activity"/>
    <property type="evidence" value="ECO:0007669"/>
    <property type="project" value="TreeGrafter"/>
</dbReference>
<dbReference type="InterPro" id="IPR003439">
    <property type="entry name" value="ABC_transporter-like_ATP-bd"/>
</dbReference>
<proteinExistence type="inferred from homology"/>
<protein>
    <submittedName>
        <fullName evidence="7">Branched-chain amino acid transport system ATP-binding protein</fullName>
    </submittedName>
</protein>
<dbReference type="PROSITE" id="PS00211">
    <property type="entry name" value="ABC_TRANSPORTER_1"/>
    <property type="match status" value="1"/>
</dbReference>
<dbReference type="InterPro" id="IPR017871">
    <property type="entry name" value="ABC_transporter-like_CS"/>
</dbReference>
<dbReference type="PANTHER" id="PTHR43820:SF4">
    <property type="entry name" value="HIGH-AFFINITY BRANCHED-CHAIN AMINO ACID TRANSPORT ATP-BINDING PROTEIN LIVF"/>
    <property type="match status" value="1"/>
</dbReference>
<dbReference type="InterPro" id="IPR003593">
    <property type="entry name" value="AAA+_ATPase"/>
</dbReference>
<keyword evidence="2" id="KW-0813">Transport</keyword>
<keyword evidence="3" id="KW-0547">Nucleotide-binding</keyword>
<evidence type="ECO:0000256" key="2">
    <source>
        <dbReference type="ARBA" id="ARBA00022448"/>
    </source>
</evidence>
<name>A0A2V3UII5_9HYPH</name>
<evidence type="ECO:0000256" key="1">
    <source>
        <dbReference type="ARBA" id="ARBA00005417"/>
    </source>
</evidence>
<keyword evidence="8" id="KW-1185">Reference proteome</keyword>
<evidence type="ECO:0000256" key="5">
    <source>
        <dbReference type="ARBA" id="ARBA00022970"/>
    </source>
</evidence>
<comment type="similarity">
    <text evidence="1">Belongs to the ABC transporter superfamily.</text>
</comment>
<evidence type="ECO:0000313" key="7">
    <source>
        <dbReference type="EMBL" id="PXW64986.1"/>
    </source>
</evidence>
<dbReference type="AlphaFoldDB" id="A0A2V3UII5"/>
<dbReference type="GO" id="GO:0015807">
    <property type="term" value="P:L-amino acid transport"/>
    <property type="evidence" value="ECO:0007669"/>
    <property type="project" value="TreeGrafter"/>
</dbReference>
<dbReference type="Pfam" id="PF00005">
    <property type="entry name" value="ABC_tran"/>
    <property type="match status" value="1"/>
</dbReference>
<accession>A0A2V3UII5</accession>
<dbReference type="Gene3D" id="3.40.50.300">
    <property type="entry name" value="P-loop containing nucleotide triphosphate hydrolases"/>
    <property type="match status" value="1"/>
</dbReference>
<sequence length="229" mass="24049">MLELSGLSVTYGKVRAVEDIALTAARGEAVALIGANGAGKSSILKAILGLATSSGSVRVDGTELTGRPSHARVMRGVALSPEGRHVFPQMSVLENLEMGFIGGDFPALCEDMLELFPRLRERSSQLAGSMSGGEQQMLAIARALMSRPKVLMLDEPTLGLAPIIVDQIRALIGLLKTKGMTVLLAEQNAEMALAATDRAYVLETGHITATGPSAKLAADPAIRRAYLGL</sequence>
<dbReference type="GO" id="GO:0005524">
    <property type="term" value="F:ATP binding"/>
    <property type="evidence" value="ECO:0007669"/>
    <property type="project" value="UniProtKB-KW"/>
</dbReference>